<gene>
    <name evidence="5" type="ORF">SAMN05421837_102982</name>
</gene>
<keyword evidence="3" id="KW-0804">Transcription</keyword>
<dbReference type="CDD" id="cd01392">
    <property type="entry name" value="HTH_LacI"/>
    <property type="match status" value="1"/>
</dbReference>
<evidence type="ECO:0000259" key="4">
    <source>
        <dbReference type="PROSITE" id="PS50932"/>
    </source>
</evidence>
<dbReference type="Pfam" id="PF00356">
    <property type="entry name" value="LacI"/>
    <property type="match status" value="1"/>
</dbReference>
<dbReference type="InterPro" id="IPR046335">
    <property type="entry name" value="LacI/GalR-like_sensor"/>
</dbReference>
<proteinExistence type="predicted"/>
<keyword evidence="6" id="KW-1185">Reference proteome</keyword>
<protein>
    <submittedName>
        <fullName evidence="5">DNA-binding transcriptional regulator, LacI/PurR family</fullName>
    </submittedName>
</protein>
<feature type="domain" description="HTH lacI-type" evidence="4">
    <location>
        <begin position="21"/>
        <end position="74"/>
    </location>
</feature>
<dbReference type="PANTHER" id="PTHR30146:SF109">
    <property type="entry name" value="HTH-TYPE TRANSCRIPTIONAL REGULATOR GALS"/>
    <property type="match status" value="1"/>
</dbReference>
<dbReference type="SMART" id="SM00354">
    <property type="entry name" value="HTH_LACI"/>
    <property type="match status" value="1"/>
</dbReference>
<dbReference type="AlphaFoldDB" id="A0A1H5QG07"/>
<dbReference type="InterPro" id="IPR010982">
    <property type="entry name" value="Lambda_DNA-bd_dom_sf"/>
</dbReference>
<dbReference type="SUPFAM" id="SSF53822">
    <property type="entry name" value="Periplasmic binding protein-like I"/>
    <property type="match status" value="1"/>
</dbReference>
<dbReference type="Gene3D" id="3.40.50.2300">
    <property type="match status" value="2"/>
</dbReference>
<dbReference type="InterPro" id="IPR000843">
    <property type="entry name" value="HTH_LacI"/>
</dbReference>
<dbReference type="EMBL" id="FNUJ01000002">
    <property type="protein sequence ID" value="SEF25040.1"/>
    <property type="molecule type" value="Genomic_DNA"/>
</dbReference>
<reference evidence="6" key="1">
    <citation type="submission" date="2016-10" db="EMBL/GenBank/DDBJ databases">
        <authorList>
            <person name="Varghese N."/>
            <person name="Submissions S."/>
        </authorList>
    </citation>
    <scope>NUCLEOTIDE SEQUENCE [LARGE SCALE GENOMIC DNA]</scope>
    <source>
        <strain evidence="6">DSM 44654</strain>
    </source>
</reference>
<sequence>MVVTRMVASACNGRGQEMPDKLDDVARLAGVSAATVSRALRGVPGVAERTRTRVLAAAAELGYAISPAASSLATGRTGTVGVIVPYVDRWYFARLISGVERVLRDAGLSLLLYNLGDDPGRARFFADLPLRRRVDAVLVLSLPLKESERELLRGLGTPLVTIGTEEPGADSVGIDDHGAAVTAMRHLVQLGHREIAFIGENAPIPLGFTTPLRRLAAYREVYHGACREDGRAPDPAFETGGGFTVAGGERAMGALLGLRRRPTAVFAASDEMAFGALRTLRRAGLRVPADVSVLGFDDHDLADLLELSTVAQPVAELGERAGKLILARLSGGKIATSPSILGTRLVLRGSTAPLAGR</sequence>
<name>A0A1H5QG07_9PSEU</name>
<dbReference type="SUPFAM" id="SSF47413">
    <property type="entry name" value="lambda repressor-like DNA-binding domains"/>
    <property type="match status" value="1"/>
</dbReference>
<dbReference type="GO" id="GO:0000976">
    <property type="term" value="F:transcription cis-regulatory region binding"/>
    <property type="evidence" value="ECO:0007669"/>
    <property type="project" value="TreeGrafter"/>
</dbReference>
<dbReference type="CDD" id="cd06267">
    <property type="entry name" value="PBP1_LacI_sugar_binding-like"/>
    <property type="match status" value="1"/>
</dbReference>
<dbReference type="Proteomes" id="UP000198878">
    <property type="component" value="Unassembled WGS sequence"/>
</dbReference>
<evidence type="ECO:0000256" key="1">
    <source>
        <dbReference type="ARBA" id="ARBA00023015"/>
    </source>
</evidence>
<dbReference type="STRING" id="218821.SAMN05421837_102982"/>
<evidence type="ECO:0000313" key="6">
    <source>
        <dbReference type="Proteomes" id="UP000198878"/>
    </source>
</evidence>
<dbReference type="Pfam" id="PF13377">
    <property type="entry name" value="Peripla_BP_3"/>
    <property type="match status" value="1"/>
</dbReference>
<dbReference type="PROSITE" id="PS00356">
    <property type="entry name" value="HTH_LACI_1"/>
    <property type="match status" value="1"/>
</dbReference>
<accession>A0A1H5QG07</accession>
<evidence type="ECO:0000313" key="5">
    <source>
        <dbReference type="EMBL" id="SEF25040.1"/>
    </source>
</evidence>
<evidence type="ECO:0000256" key="3">
    <source>
        <dbReference type="ARBA" id="ARBA00023163"/>
    </source>
</evidence>
<organism evidence="5 6">
    <name type="scientific">Amycolatopsis pretoriensis</name>
    <dbReference type="NCBI Taxonomy" id="218821"/>
    <lineage>
        <taxon>Bacteria</taxon>
        <taxon>Bacillati</taxon>
        <taxon>Actinomycetota</taxon>
        <taxon>Actinomycetes</taxon>
        <taxon>Pseudonocardiales</taxon>
        <taxon>Pseudonocardiaceae</taxon>
        <taxon>Amycolatopsis</taxon>
    </lineage>
</organism>
<keyword evidence="1" id="KW-0805">Transcription regulation</keyword>
<dbReference type="PROSITE" id="PS50932">
    <property type="entry name" value="HTH_LACI_2"/>
    <property type="match status" value="1"/>
</dbReference>
<dbReference type="Gene3D" id="1.10.260.40">
    <property type="entry name" value="lambda repressor-like DNA-binding domains"/>
    <property type="match status" value="1"/>
</dbReference>
<evidence type="ECO:0000256" key="2">
    <source>
        <dbReference type="ARBA" id="ARBA00023125"/>
    </source>
</evidence>
<dbReference type="PANTHER" id="PTHR30146">
    <property type="entry name" value="LACI-RELATED TRANSCRIPTIONAL REPRESSOR"/>
    <property type="match status" value="1"/>
</dbReference>
<keyword evidence="2 5" id="KW-0238">DNA-binding</keyword>
<dbReference type="GO" id="GO:0003700">
    <property type="term" value="F:DNA-binding transcription factor activity"/>
    <property type="evidence" value="ECO:0007669"/>
    <property type="project" value="TreeGrafter"/>
</dbReference>
<dbReference type="InterPro" id="IPR028082">
    <property type="entry name" value="Peripla_BP_I"/>
</dbReference>